<name>A0ABQ0JCH9_9VIBR</name>
<dbReference type="EC" id="5.1.1.13" evidence="1"/>
<sequence>MKTIGLLGGMSWESTLSYYKSINEGVKQALGGLHSAKSVCIALTSMK</sequence>
<organism evidence="1 2">
    <name type="scientific">Vibrio variabilis</name>
    <dbReference type="NCBI Taxonomy" id="990271"/>
    <lineage>
        <taxon>Bacteria</taxon>
        <taxon>Pseudomonadati</taxon>
        <taxon>Pseudomonadota</taxon>
        <taxon>Gammaproteobacteria</taxon>
        <taxon>Vibrionales</taxon>
        <taxon>Vibrionaceae</taxon>
        <taxon>Vibrio</taxon>
    </lineage>
</organism>
<keyword evidence="2" id="KW-1185">Reference proteome</keyword>
<dbReference type="SUPFAM" id="SSF53681">
    <property type="entry name" value="Aspartate/glutamate racemase"/>
    <property type="match status" value="1"/>
</dbReference>
<dbReference type="EMBL" id="BBMS01000019">
    <property type="protein sequence ID" value="GAL26483.1"/>
    <property type="molecule type" value="Genomic_DNA"/>
</dbReference>
<keyword evidence="1" id="KW-0413">Isomerase</keyword>
<gene>
    <name evidence="1" type="ORF">JCM19239_5318</name>
</gene>
<accession>A0ABQ0JCH9</accession>
<dbReference type="Gene3D" id="3.40.50.1860">
    <property type="match status" value="1"/>
</dbReference>
<protein>
    <submittedName>
        <fullName evidence="1">Aspartate racemase</fullName>
        <ecNumber evidence="1">5.1.1.13</ecNumber>
    </submittedName>
</protein>
<reference evidence="2" key="1">
    <citation type="submission" date="2014-09" db="EMBL/GenBank/DDBJ databases">
        <title>Vibrio variabilis JCM 19239. (C206) whole genome shotgun sequence.</title>
        <authorList>
            <person name="Sawabe T."/>
            <person name="Meirelles P."/>
            <person name="Nakanishi M."/>
            <person name="Sayaka M."/>
            <person name="Hattori M."/>
            <person name="Ohkuma M."/>
        </authorList>
    </citation>
    <scope>NUCLEOTIDE SEQUENCE [LARGE SCALE GENOMIC DNA]</scope>
    <source>
        <strain evidence="2">JCM 19239</strain>
    </source>
</reference>
<evidence type="ECO:0000313" key="2">
    <source>
        <dbReference type="Proteomes" id="UP000029223"/>
    </source>
</evidence>
<comment type="caution">
    <text evidence="1">The sequence shown here is derived from an EMBL/GenBank/DDBJ whole genome shotgun (WGS) entry which is preliminary data.</text>
</comment>
<dbReference type="GO" id="GO:0047689">
    <property type="term" value="F:aspartate racemase activity"/>
    <property type="evidence" value="ECO:0007669"/>
    <property type="project" value="UniProtKB-EC"/>
</dbReference>
<evidence type="ECO:0000313" key="1">
    <source>
        <dbReference type="EMBL" id="GAL26483.1"/>
    </source>
</evidence>
<dbReference type="Proteomes" id="UP000029223">
    <property type="component" value="Unassembled WGS sequence"/>
</dbReference>
<proteinExistence type="predicted"/>
<dbReference type="InterPro" id="IPR001920">
    <property type="entry name" value="Asp/Glu_race"/>
</dbReference>
<reference evidence="2" key="2">
    <citation type="submission" date="2014-09" db="EMBL/GenBank/DDBJ databases">
        <authorList>
            <consortium name="NBRP consortium"/>
            <person name="Sawabe T."/>
            <person name="Meirelles P."/>
            <person name="Nakanishi M."/>
            <person name="Sayaka M."/>
            <person name="Hattori M."/>
            <person name="Ohkuma M."/>
        </authorList>
    </citation>
    <scope>NUCLEOTIDE SEQUENCE [LARGE SCALE GENOMIC DNA]</scope>
    <source>
        <strain evidence="2">JCM 19239</strain>
    </source>
</reference>